<dbReference type="Proteomes" id="UP001164803">
    <property type="component" value="Chromosome"/>
</dbReference>
<proteinExistence type="predicted"/>
<dbReference type="InterPro" id="IPR010318">
    <property type="entry name" value="S-Me-THD_N"/>
</dbReference>
<name>A0ABY6Z2Q6_9BACL</name>
<evidence type="ECO:0000259" key="2">
    <source>
        <dbReference type="Pfam" id="PF20906"/>
    </source>
</evidence>
<dbReference type="Pfam" id="PF20906">
    <property type="entry name" value="S-Me-THD_C"/>
    <property type="match status" value="1"/>
</dbReference>
<dbReference type="Gene3D" id="3.40.1610.10">
    <property type="entry name" value="CV3147-like domain"/>
    <property type="match status" value="1"/>
</dbReference>
<protein>
    <submittedName>
        <fullName evidence="3">DUF917 domain-containing protein</fullName>
    </submittedName>
</protein>
<gene>
    <name evidence="3" type="ORF">NZD86_00815</name>
</gene>
<accession>A0ABY6Z2Q6</accession>
<dbReference type="InterPro" id="IPR048350">
    <property type="entry name" value="S-Me-THD-like_C"/>
</dbReference>
<dbReference type="InterPro" id="IPR024071">
    <property type="entry name" value="S-Me-THD_C_sf"/>
</dbReference>
<dbReference type="RefSeq" id="WP_268044600.1">
    <property type="nucleotide sequence ID" value="NZ_CP104064.1"/>
</dbReference>
<feature type="domain" description="S-Me-THD N-terminal" evidence="1">
    <location>
        <begin position="7"/>
        <end position="162"/>
    </location>
</feature>
<evidence type="ECO:0000259" key="1">
    <source>
        <dbReference type="Pfam" id="PF06032"/>
    </source>
</evidence>
<dbReference type="SUPFAM" id="SSF160991">
    <property type="entry name" value="CV3147-like"/>
    <property type="match status" value="1"/>
</dbReference>
<keyword evidence="4" id="KW-1185">Reference proteome</keyword>
<feature type="domain" description="S-Me-THD-like C-terminal" evidence="2">
    <location>
        <begin position="165"/>
        <end position="359"/>
    </location>
</feature>
<organism evidence="3 4">
    <name type="scientific">Alicyclobacillus dauci</name>
    <dbReference type="NCBI Taxonomy" id="1475485"/>
    <lineage>
        <taxon>Bacteria</taxon>
        <taxon>Bacillati</taxon>
        <taxon>Bacillota</taxon>
        <taxon>Bacilli</taxon>
        <taxon>Bacillales</taxon>
        <taxon>Alicyclobacillaceae</taxon>
        <taxon>Alicyclobacillus</taxon>
    </lineage>
</organism>
<evidence type="ECO:0000313" key="4">
    <source>
        <dbReference type="Proteomes" id="UP001164803"/>
    </source>
</evidence>
<dbReference type="EMBL" id="CP104064">
    <property type="protein sequence ID" value="WAH37155.1"/>
    <property type="molecule type" value="Genomic_DNA"/>
</dbReference>
<dbReference type="InterPro" id="IPR027479">
    <property type="entry name" value="S-Me-THD_N_sf"/>
</dbReference>
<dbReference type="Gene3D" id="2.40.390.10">
    <property type="entry name" value="CV3147-like"/>
    <property type="match status" value="1"/>
</dbReference>
<evidence type="ECO:0000313" key="3">
    <source>
        <dbReference type="EMBL" id="WAH37155.1"/>
    </source>
</evidence>
<dbReference type="Pfam" id="PF06032">
    <property type="entry name" value="S-Me-THD_N"/>
    <property type="match status" value="1"/>
</dbReference>
<reference evidence="3" key="1">
    <citation type="submission" date="2022-08" db="EMBL/GenBank/DDBJ databases">
        <title>Alicyclobacillus dauci DSM2870, complete genome.</title>
        <authorList>
            <person name="Wang Q."/>
            <person name="Cai R."/>
            <person name="Wang Z."/>
        </authorList>
    </citation>
    <scope>NUCLEOTIDE SEQUENCE</scope>
    <source>
        <strain evidence="3">DSM 28700</strain>
    </source>
</reference>
<sequence length="388" mass="42025">MRVTEQTLEALSIGAAILGTGGGGDPLIGKLMAQQAIAEYGPVELVSLDEIDDTDVVFPVAMMGAPTVFLEKVPAGEEGYMAVQRMERHLGKKVTALCPIECGGMNSMIPFVVAARMGLPVVDGDGMGRAFPELQMETFHVLGVSGTPACIADEWGNVVLFETVDNYRLESFARACTVKMGGYSHLVDYPMTGTQVKGTAVRGTVSMAIRLGEALQEAHRSHVNPVEAVLAATRNTIYGHGIALFQGKVVDVSRRTSDGFAVGQARLQGFDEEEGKSMVIDFQNENLIAKVGDEVVASVPDLITLLDPDTGYAITNERLRYGQRVVVIGIPTPEIMRSEAALSVWGPKQFGYDIPFIPLEQAYPDFYRRVGVPLEKEKYLALMPPLER</sequence>